<dbReference type="Proteomes" id="UP000034078">
    <property type="component" value="Unassembled WGS sequence"/>
</dbReference>
<dbReference type="InterPro" id="IPR051319">
    <property type="entry name" value="Oligoribo/pAp-PDE_c-di-AMP_PDE"/>
</dbReference>
<protein>
    <submittedName>
        <fullName evidence="2">Phosphoesterase RecJ domain protein</fullName>
    </submittedName>
</protein>
<proteinExistence type="predicted"/>
<dbReference type="Pfam" id="PF01368">
    <property type="entry name" value="DHH"/>
    <property type="match status" value="1"/>
</dbReference>
<evidence type="ECO:0000313" key="2">
    <source>
        <dbReference type="EMBL" id="KKU01320.1"/>
    </source>
</evidence>
<evidence type="ECO:0000313" key="3">
    <source>
        <dbReference type="Proteomes" id="UP000034078"/>
    </source>
</evidence>
<gene>
    <name evidence="2" type="ORF">UX01_C0001G0164</name>
</gene>
<dbReference type="Gene3D" id="3.90.1640.10">
    <property type="entry name" value="inorganic pyrophosphatase (n-terminal core)"/>
    <property type="match status" value="1"/>
</dbReference>
<reference evidence="2 3" key="1">
    <citation type="journal article" date="2015" name="Nature">
        <title>rRNA introns, odd ribosomes, and small enigmatic genomes across a large radiation of phyla.</title>
        <authorList>
            <person name="Brown C.T."/>
            <person name="Hug L.A."/>
            <person name="Thomas B.C."/>
            <person name="Sharon I."/>
            <person name="Castelle C.J."/>
            <person name="Singh A."/>
            <person name="Wilkins M.J."/>
            <person name="Williams K.H."/>
            <person name="Banfield J.F."/>
        </authorList>
    </citation>
    <scope>NUCLEOTIDE SEQUENCE [LARGE SCALE GENOMIC DNA]</scope>
</reference>
<name>A0A837IFR2_9BACT</name>
<dbReference type="SUPFAM" id="SSF64182">
    <property type="entry name" value="DHH phosphoesterases"/>
    <property type="match status" value="1"/>
</dbReference>
<dbReference type="AlphaFoldDB" id="A0A837IFR2"/>
<accession>A0A837IFR2</accession>
<dbReference type="EMBL" id="LCKO01000001">
    <property type="protein sequence ID" value="KKU01320.1"/>
    <property type="molecule type" value="Genomic_DNA"/>
</dbReference>
<dbReference type="PANTHER" id="PTHR47618">
    <property type="entry name" value="BIFUNCTIONAL OLIGORIBONUCLEASE AND PAP PHOSPHATASE NRNA"/>
    <property type="match status" value="1"/>
</dbReference>
<dbReference type="InterPro" id="IPR001667">
    <property type="entry name" value="DDH_dom"/>
</dbReference>
<comment type="caution">
    <text evidence="2">The sequence shown here is derived from an EMBL/GenBank/DDBJ whole genome shotgun (WGS) entry which is preliminary data.</text>
</comment>
<sequence length="234" mass="26960">MNYSQISNEFSSKFFELVEKANKIVITAHESPDDDSIGSVLSIYEILITKYPRKNIRIIYSSEPEPRFSVFKNYSKIEFVPDLADEIGNTDLLVVLDGSQFSRFSKQPEKLKIIPKNICIDHHASPINEFSLSLVSPDYPSCTEIIYLALCRDFVVSRELAEIFLLGILGDTGNFTYLKPHQTETLATAKKLLEISKIEIQEFQSRYRTISKRSFAVIQELMKNTCYFFRDWLA</sequence>
<dbReference type="PANTHER" id="PTHR47618:SF1">
    <property type="entry name" value="BIFUNCTIONAL OLIGORIBONUCLEASE AND PAP PHOSPHATASE NRNA"/>
    <property type="match status" value="1"/>
</dbReference>
<feature type="domain" description="DDH" evidence="1">
    <location>
        <begin position="23"/>
        <end position="168"/>
    </location>
</feature>
<organism evidence="2 3">
    <name type="scientific">Candidatus Collierbacteria bacterium GW2011_GWB2_45_17</name>
    <dbReference type="NCBI Taxonomy" id="1618388"/>
    <lineage>
        <taxon>Bacteria</taxon>
        <taxon>Candidatus Collieribacteriota</taxon>
    </lineage>
</organism>
<dbReference type="InterPro" id="IPR038763">
    <property type="entry name" value="DHH_sf"/>
</dbReference>
<evidence type="ECO:0000259" key="1">
    <source>
        <dbReference type="Pfam" id="PF01368"/>
    </source>
</evidence>